<organism evidence="9 10">
    <name type="scientific">Kribbella solani</name>
    <dbReference type="NCBI Taxonomy" id="236067"/>
    <lineage>
        <taxon>Bacteria</taxon>
        <taxon>Bacillati</taxon>
        <taxon>Actinomycetota</taxon>
        <taxon>Actinomycetes</taxon>
        <taxon>Propionibacteriales</taxon>
        <taxon>Kribbellaceae</taxon>
        <taxon>Kribbella</taxon>
    </lineage>
</organism>
<dbReference type="InterPro" id="IPR005467">
    <property type="entry name" value="His_kinase_dom"/>
</dbReference>
<keyword evidence="7" id="KW-1133">Transmembrane helix</keyword>
<dbReference type="InterPro" id="IPR036890">
    <property type="entry name" value="HATPase_C_sf"/>
</dbReference>
<dbReference type="PANTHER" id="PTHR45436:SF5">
    <property type="entry name" value="SENSOR HISTIDINE KINASE TRCS"/>
    <property type="match status" value="1"/>
</dbReference>
<feature type="domain" description="Histidine kinase" evidence="8">
    <location>
        <begin position="110"/>
        <end position="205"/>
    </location>
</feature>
<dbReference type="Pfam" id="PF02518">
    <property type="entry name" value="HATPase_c"/>
    <property type="match status" value="1"/>
</dbReference>
<dbReference type="AlphaFoldDB" id="A0A841DNV1"/>
<evidence type="ECO:0000313" key="9">
    <source>
        <dbReference type="EMBL" id="MBB5978360.1"/>
    </source>
</evidence>
<dbReference type="EMBL" id="JACHNF010000001">
    <property type="protein sequence ID" value="MBB5978360.1"/>
    <property type="molecule type" value="Genomic_DNA"/>
</dbReference>
<name>A0A841DNV1_9ACTN</name>
<dbReference type="RefSeq" id="WP_184832710.1">
    <property type="nucleotide sequence ID" value="NZ_BAAAVN010000004.1"/>
</dbReference>
<dbReference type="EC" id="2.7.13.3" evidence="2"/>
<evidence type="ECO:0000256" key="6">
    <source>
        <dbReference type="ARBA" id="ARBA00022777"/>
    </source>
</evidence>
<keyword evidence="7" id="KW-0472">Membrane</keyword>
<evidence type="ECO:0000256" key="5">
    <source>
        <dbReference type="ARBA" id="ARBA00022692"/>
    </source>
</evidence>
<dbReference type="Proteomes" id="UP000558997">
    <property type="component" value="Unassembled WGS sequence"/>
</dbReference>
<evidence type="ECO:0000256" key="2">
    <source>
        <dbReference type="ARBA" id="ARBA00012438"/>
    </source>
</evidence>
<dbReference type="PROSITE" id="PS50109">
    <property type="entry name" value="HIS_KIN"/>
    <property type="match status" value="1"/>
</dbReference>
<sequence>MSAAEVPATTDEFGGTEQQSGQLVRLCHDLRQYVAAGLLLSEPAADDGPDRLGLIHQQFAAIAELLEVEPGPAPRIGGVNLTQLAGECAEVVRVTYRVPVVFERTGRVVVAGDKALLRRAIGNLLDNACRAAGSSGHVRIRVAATDSEAWIEVSDDGPGFGAVVSGTGHGLRVVAAAARACDGRLEISTASATGTTVRLHVSAGCRAVRPA</sequence>
<evidence type="ECO:0000256" key="1">
    <source>
        <dbReference type="ARBA" id="ARBA00000085"/>
    </source>
</evidence>
<evidence type="ECO:0000256" key="7">
    <source>
        <dbReference type="ARBA" id="ARBA00022989"/>
    </source>
</evidence>
<gene>
    <name evidence="9" type="ORF">HDA44_001701</name>
</gene>
<dbReference type="SUPFAM" id="SSF55874">
    <property type="entry name" value="ATPase domain of HSP90 chaperone/DNA topoisomerase II/histidine kinase"/>
    <property type="match status" value="1"/>
</dbReference>
<comment type="caution">
    <text evidence="9">The sequence shown here is derived from an EMBL/GenBank/DDBJ whole genome shotgun (WGS) entry which is preliminary data.</text>
</comment>
<keyword evidence="5" id="KW-0812">Transmembrane</keyword>
<evidence type="ECO:0000256" key="4">
    <source>
        <dbReference type="ARBA" id="ARBA00022679"/>
    </source>
</evidence>
<dbReference type="CDD" id="cd00075">
    <property type="entry name" value="HATPase"/>
    <property type="match status" value="1"/>
</dbReference>
<dbReference type="InterPro" id="IPR050428">
    <property type="entry name" value="TCS_sensor_his_kinase"/>
</dbReference>
<dbReference type="GO" id="GO:0004673">
    <property type="term" value="F:protein histidine kinase activity"/>
    <property type="evidence" value="ECO:0007669"/>
    <property type="project" value="UniProtKB-EC"/>
</dbReference>
<keyword evidence="10" id="KW-1185">Reference proteome</keyword>
<dbReference type="InterPro" id="IPR003594">
    <property type="entry name" value="HATPase_dom"/>
</dbReference>
<comment type="catalytic activity">
    <reaction evidence="1">
        <text>ATP + protein L-histidine = ADP + protein N-phospho-L-histidine.</text>
        <dbReference type="EC" id="2.7.13.3"/>
    </reaction>
</comment>
<dbReference type="Gene3D" id="3.30.565.10">
    <property type="entry name" value="Histidine kinase-like ATPase, C-terminal domain"/>
    <property type="match status" value="1"/>
</dbReference>
<keyword evidence="6 9" id="KW-0418">Kinase</keyword>
<reference evidence="9 10" key="1">
    <citation type="submission" date="2020-08" db="EMBL/GenBank/DDBJ databases">
        <title>Sequencing the genomes of 1000 actinobacteria strains.</title>
        <authorList>
            <person name="Klenk H.-P."/>
        </authorList>
    </citation>
    <scope>NUCLEOTIDE SEQUENCE [LARGE SCALE GENOMIC DNA]</scope>
    <source>
        <strain evidence="9 10">DSM 17294</strain>
    </source>
</reference>
<dbReference type="PANTHER" id="PTHR45436">
    <property type="entry name" value="SENSOR HISTIDINE KINASE YKOH"/>
    <property type="match status" value="1"/>
</dbReference>
<keyword evidence="3" id="KW-0597">Phosphoprotein</keyword>
<protein>
    <recommendedName>
        <fullName evidence="2">histidine kinase</fullName>
        <ecNumber evidence="2">2.7.13.3</ecNumber>
    </recommendedName>
</protein>
<evidence type="ECO:0000313" key="10">
    <source>
        <dbReference type="Proteomes" id="UP000558997"/>
    </source>
</evidence>
<dbReference type="SMART" id="SM00387">
    <property type="entry name" value="HATPase_c"/>
    <property type="match status" value="1"/>
</dbReference>
<evidence type="ECO:0000256" key="3">
    <source>
        <dbReference type="ARBA" id="ARBA00022553"/>
    </source>
</evidence>
<evidence type="ECO:0000259" key="8">
    <source>
        <dbReference type="PROSITE" id="PS50109"/>
    </source>
</evidence>
<keyword evidence="4" id="KW-0808">Transferase</keyword>
<proteinExistence type="predicted"/>
<accession>A0A841DNV1</accession>